<gene>
    <name evidence="1" type="ORF">BT96DRAFT_1007365</name>
</gene>
<dbReference type="EMBL" id="ML770030">
    <property type="protein sequence ID" value="KAE9385097.1"/>
    <property type="molecule type" value="Genomic_DNA"/>
</dbReference>
<proteinExistence type="predicted"/>
<protein>
    <submittedName>
        <fullName evidence="1">Uncharacterized protein</fullName>
    </submittedName>
</protein>
<dbReference type="AlphaFoldDB" id="A0A6A4GI98"/>
<reference evidence="1" key="1">
    <citation type="journal article" date="2019" name="Environ. Microbiol.">
        <title>Fungal ecological strategies reflected in gene transcription - a case study of two litter decomposers.</title>
        <authorList>
            <person name="Barbi F."/>
            <person name="Kohler A."/>
            <person name="Barry K."/>
            <person name="Baskaran P."/>
            <person name="Daum C."/>
            <person name="Fauchery L."/>
            <person name="Ihrmark K."/>
            <person name="Kuo A."/>
            <person name="LaButti K."/>
            <person name="Lipzen A."/>
            <person name="Morin E."/>
            <person name="Grigoriev I.V."/>
            <person name="Henrissat B."/>
            <person name="Lindahl B."/>
            <person name="Martin F."/>
        </authorList>
    </citation>
    <scope>NUCLEOTIDE SEQUENCE</scope>
    <source>
        <strain evidence="1">JB14</strain>
    </source>
</reference>
<dbReference type="Proteomes" id="UP000799118">
    <property type="component" value="Unassembled WGS sequence"/>
</dbReference>
<sequence length="203" mass="23675">MYFDHGAYEGEEKPDIWRRREWEWGNVCVEPGQKRWQYNMADFLDNNSPRLDSAHQRQSRERSSLGRYTHVHPEVQDAAWWPLRLAALAGCRVDALRFNDAHAVHGYSYTSTFSRITAFRTNDGNLGEEQASRPWMGDKKTDEESRIVGHVQGSRSDSDKTIFEAVVNVEYDDEKSHGVNTVRRRSIMSSKLRFPPRQLFRLV</sequence>
<keyword evidence="2" id="KW-1185">Reference proteome</keyword>
<name>A0A6A4GI98_9AGAR</name>
<evidence type="ECO:0000313" key="1">
    <source>
        <dbReference type="EMBL" id="KAE9385097.1"/>
    </source>
</evidence>
<accession>A0A6A4GI98</accession>
<evidence type="ECO:0000313" key="2">
    <source>
        <dbReference type="Proteomes" id="UP000799118"/>
    </source>
</evidence>
<organism evidence="1 2">
    <name type="scientific">Gymnopus androsaceus JB14</name>
    <dbReference type="NCBI Taxonomy" id="1447944"/>
    <lineage>
        <taxon>Eukaryota</taxon>
        <taxon>Fungi</taxon>
        <taxon>Dikarya</taxon>
        <taxon>Basidiomycota</taxon>
        <taxon>Agaricomycotina</taxon>
        <taxon>Agaricomycetes</taxon>
        <taxon>Agaricomycetidae</taxon>
        <taxon>Agaricales</taxon>
        <taxon>Marasmiineae</taxon>
        <taxon>Omphalotaceae</taxon>
        <taxon>Gymnopus</taxon>
    </lineage>
</organism>